<evidence type="ECO:0000313" key="3">
    <source>
        <dbReference type="Proteomes" id="UP000719412"/>
    </source>
</evidence>
<proteinExistence type="predicted"/>
<feature type="region of interest" description="Disordered" evidence="1">
    <location>
        <begin position="49"/>
        <end position="103"/>
    </location>
</feature>
<name>A0A8J6HWX9_TENMO</name>
<protein>
    <submittedName>
        <fullName evidence="2">Uncharacterized protein</fullName>
    </submittedName>
</protein>
<organism evidence="2 3">
    <name type="scientific">Tenebrio molitor</name>
    <name type="common">Yellow mealworm beetle</name>
    <dbReference type="NCBI Taxonomy" id="7067"/>
    <lineage>
        <taxon>Eukaryota</taxon>
        <taxon>Metazoa</taxon>
        <taxon>Ecdysozoa</taxon>
        <taxon>Arthropoda</taxon>
        <taxon>Hexapoda</taxon>
        <taxon>Insecta</taxon>
        <taxon>Pterygota</taxon>
        <taxon>Neoptera</taxon>
        <taxon>Endopterygota</taxon>
        <taxon>Coleoptera</taxon>
        <taxon>Polyphaga</taxon>
        <taxon>Cucujiformia</taxon>
        <taxon>Tenebrionidae</taxon>
        <taxon>Tenebrio</taxon>
    </lineage>
</organism>
<reference evidence="2" key="2">
    <citation type="submission" date="2021-08" db="EMBL/GenBank/DDBJ databases">
        <authorList>
            <person name="Eriksson T."/>
        </authorList>
    </citation>
    <scope>NUCLEOTIDE SEQUENCE</scope>
    <source>
        <strain evidence="2">Stoneville</strain>
        <tissue evidence="2">Whole head</tissue>
    </source>
</reference>
<reference evidence="2" key="1">
    <citation type="journal article" date="2020" name="J Insects Food Feed">
        <title>The yellow mealworm (Tenebrio molitor) genome: a resource for the emerging insects as food and feed industry.</title>
        <authorList>
            <person name="Eriksson T."/>
            <person name="Andere A."/>
            <person name="Kelstrup H."/>
            <person name="Emery V."/>
            <person name="Picard C."/>
        </authorList>
    </citation>
    <scope>NUCLEOTIDE SEQUENCE</scope>
    <source>
        <strain evidence="2">Stoneville</strain>
        <tissue evidence="2">Whole head</tissue>
    </source>
</reference>
<sequence length="130" mass="13874">MYKAAMGLKIAHACPAAHSICGEKSWQGDSPGSLPLGVREIRGKSTCAVTSHNGRESSGARLDRECRSPRRSQLVRTGMLPPPVTRSANPAHPGVNRGIDNRIPWKSHVRSGYVMGSCADVASKSPEGTR</sequence>
<accession>A0A8J6HWX9</accession>
<dbReference type="AlphaFoldDB" id="A0A8J6HWX9"/>
<dbReference type="EMBL" id="JABDTM020003427">
    <property type="protein sequence ID" value="KAH0822244.1"/>
    <property type="molecule type" value="Genomic_DNA"/>
</dbReference>
<dbReference type="Proteomes" id="UP000719412">
    <property type="component" value="Unassembled WGS sequence"/>
</dbReference>
<evidence type="ECO:0000256" key="1">
    <source>
        <dbReference type="SAM" id="MobiDB-lite"/>
    </source>
</evidence>
<gene>
    <name evidence="2" type="ORF">GEV33_000547</name>
</gene>
<comment type="caution">
    <text evidence="2">The sequence shown here is derived from an EMBL/GenBank/DDBJ whole genome shotgun (WGS) entry which is preliminary data.</text>
</comment>
<keyword evidence="3" id="KW-1185">Reference proteome</keyword>
<evidence type="ECO:0000313" key="2">
    <source>
        <dbReference type="EMBL" id="KAH0822244.1"/>
    </source>
</evidence>